<evidence type="ECO:0000313" key="4">
    <source>
        <dbReference type="Proteomes" id="UP000596661"/>
    </source>
</evidence>
<dbReference type="InterPro" id="IPR053781">
    <property type="entry name" value="F-box_AtFBL13-like"/>
</dbReference>
<dbReference type="PROSITE" id="PS50181">
    <property type="entry name" value="FBOX"/>
    <property type="match status" value="1"/>
</dbReference>
<name>A0A803QX37_CANSA</name>
<dbReference type="Proteomes" id="UP000596661">
    <property type="component" value="Chromosome 3"/>
</dbReference>
<proteinExistence type="predicted"/>
<dbReference type="OMA" id="CECFEVI"/>
<dbReference type="Pfam" id="PF24758">
    <property type="entry name" value="LRR_At5g56370"/>
    <property type="match status" value="1"/>
</dbReference>
<evidence type="ECO:0000313" key="3">
    <source>
        <dbReference type="EnsemblPlants" id="cds.novel_model_2462_5bd9a17a"/>
    </source>
</evidence>
<evidence type="ECO:0000259" key="2">
    <source>
        <dbReference type="PROSITE" id="PS50181"/>
    </source>
</evidence>
<feature type="domain" description="F-box" evidence="2">
    <location>
        <begin position="31"/>
        <end position="65"/>
    </location>
</feature>
<dbReference type="InterPro" id="IPR001810">
    <property type="entry name" value="F-box_dom"/>
</dbReference>
<protein>
    <recommendedName>
        <fullName evidence="2">F-box domain-containing protein</fullName>
    </recommendedName>
</protein>
<reference evidence="3" key="2">
    <citation type="submission" date="2021-03" db="UniProtKB">
        <authorList>
            <consortium name="EnsemblPlants"/>
        </authorList>
    </citation>
    <scope>IDENTIFICATION</scope>
</reference>
<dbReference type="PANTHER" id="PTHR31639">
    <property type="entry name" value="F-BOX PROTEIN-LIKE"/>
    <property type="match status" value="1"/>
</dbReference>
<evidence type="ECO:0000256" key="1">
    <source>
        <dbReference type="SAM" id="MobiDB-lite"/>
    </source>
</evidence>
<keyword evidence="4" id="KW-1185">Reference proteome</keyword>
<dbReference type="InterPro" id="IPR032675">
    <property type="entry name" value="LRR_dom_sf"/>
</dbReference>
<dbReference type="SUPFAM" id="SSF81383">
    <property type="entry name" value="F-box domain"/>
    <property type="match status" value="1"/>
</dbReference>
<sequence length="473" mass="54124">MAENGNSLLPAEKKRLKMTSSSSPSAEEDDEDRISKLPDALILHILSFLPTVDIVSTSLLSNRWKLMWYLVPNISFSIIPSVDKVKLCNFIGCFLEHRKKAMFYIRESVVTSFNIKITSYDSTMDHPLDKWLAFAAEKKVKEVNLWLGIESSYSLPIPLVNATYLTVLELKSVRLDCRYSFSFPSLKSLSLTYVVFKDKYVVEQLLLGSPSLEKLCINYCGFYAHPHPYVVRSSTLKFLVIKFYHTYSEVTQIEAINLESLELHGVSFDRLDFSVCKAITNLSFTCVWSMNESSSLENLIPNLPLLENLTLGNMRGGNLKDIKILSQNLKSFNVNNRYDGEMTVIIEWAPKLASFCYTGNINFCITMESSNFLNGTFEILKIENNFEDDWFISMIEFLLNLNCSWNMVTLHVDKAEPLIGLINLKIISPLPLVNWEHLRVLTKCKSEKESELRDALRWIFPSLKTISIAKRTS</sequence>
<feature type="region of interest" description="Disordered" evidence="1">
    <location>
        <begin position="1"/>
        <end position="31"/>
    </location>
</feature>
<dbReference type="CDD" id="cd22160">
    <property type="entry name" value="F-box_AtFBL13-like"/>
    <property type="match status" value="1"/>
</dbReference>
<dbReference type="InterPro" id="IPR036047">
    <property type="entry name" value="F-box-like_dom_sf"/>
</dbReference>
<dbReference type="EnsemblPlants" id="novel_model_2462_5bd9a17a">
    <property type="protein sequence ID" value="cds.novel_model_2462_5bd9a17a"/>
    <property type="gene ID" value="novel_gene_1316_5bd9a17a"/>
</dbReference>
<dbReference type="Gene3D" id="3.80.10.10">
    <property type="entry name" value="Ribonuclease Inhibitor"/>
    <property type="match status" value="1"/>
</dbReference>
<reference evidence="3" key="1">
    <citation type="submission" date="2018-11" db="EMBL/GenBank/DDBJ databases">
        <authorList>
            <person name="Grassa J C."/>
        </authorList>
    </citation>
    <scope>NUCLEOTIDE SEQUENCE [LARGE SCALE GENOMIC DNA]</scope>
</reference>
<dbReference type="Pfam" id="PF00646">
    <property type="entry name" value="F-box"/>
    <property type="match status" value="1"/>
</dbReference>
<accession>A0A803QX37</accession>
<dbReference type="OrthoDB" id="1427045at2759"/>
<dbReference type="Gene3D" id="1.20.1280.50">
    <property type="match status" value="1"/>
</dbReference>
<dbReference type="PANTHER" id="PTHR31639:SF307">
    <property type="entry name" value="F-BOX_LRR-REPEAT PROTEIN 25-LIKE"/>
    <property type="match status" value="1"/>
</dbReference>
<dbReference type="AlphaFoldDB" id="A0A803QX37"/>
<dbReference type="SUPFAM" id="SSF52047">
    <property type="entry name" value="RNI-like"/>
    <property type="match status" value="1"/>
</dbReference>
<dbReference type="InterPro" id="IPR055411">
    <property type="entry name" value="LRR_FXL15/At3g58940/PEG3-like"/>
</dbReference>
<organism evidence="3 4">
    <name type="scientific">Cannabis sativa</name>
    <name type="common">Hemp</name>
    <name type="synonym">Marijuana</name>
    <dbReference type="NCBI Taxonomy" id="3483"/>
    <lineage>
        <taxon>Eukaryota</taxon>
        <taxon>Viridiplantae</taxon>
        <taxon>Streptophyta</taxon>
        <taxon>Embryophyta</taxon>
        <taxon>Tracheophyta</taxon>
        <taxon>Spermatophyta</taxon>
        <taxon>Magnoliopsida</taxon>
        <taxon>eudicotyledons</taxon>
        <taxon>Gunneridae</taxon>
        <taxon>Pentapetalae</taxon>
        <taxon>rosids</taxon>
        <taxon>fabids</taxon>
        <taxon>Rosales</taxon>
        <taxon>Cannabaceae</taxon>
        <taxon>Cannabis</taxon>
    </lineage>
</organism>
<dbReference type="EMBL" id="UZAU01000246">
    <property type="status" value="NOT_ANNOTATED_CDS"/>
    <property type="molecule type" value="Genomic_DNA"/>
</dbReference>
<dbReference type="Gramene" id="novel_model_2462_5bd9a17a">
    <property type="protein sequence ID" value="cds.novel_model_2462_5bd9a17a"/>
    <property type="gene ID" value="novel_gene_1316_5bd9a17a"/>
</dbReference>